<name>A0A7J9AZH4_9ROSI</name>
<keyword evidence="4" id="KW-0508">mRNA splicing</keyword>
<evidence type="ECO:0000256" key="4">
    <source>
        <dbReference type="ARBA" id="ARBA00023187"/>
    </source>
</evidence>
<evidence type="ECO:0000256" key="1">
    <source>
        <dbReference type="ARBA" id="ARBA00022664"/>
    </source>
</evidence>
<comment type="caution">
    <text evidence="6">The sequence shown here is derived from an EMBL/GenBank/DDBJ whole genome shotgun (WGS) entry which is preliminary data.</text>
</comment>
<keyword evidence="2" id="KW-0677">Repeat</keyword>
<evidence type="ECO:0000313" key="6">
    <source>
        <dbReference type="EMBL" id="MBA0729481.1"/>
    </source>
</evidence>
<dbReference type="Proteomes" id="UP000593574">
    <property type="component" value="Unassembled WGS sequence"/>
</dbReference>
<feature type="non-terminal residue" evidence="6">
    <location>
        <position position="169"/>
    </location>
</feature>
<dbReference type="GO" id="GO:1990904">
    <property type="term" value="C:ribonucleoprotein complex"/>
    <property type="evidence" value="ECO:0007669"/>
    <property type="project" value="UniProtKB-KW"/>
</dbReference>
<dbReference type="EMBL" id="JABEZV010437814">
    <property type="protein sequence ID" value="MBA0729481.1"/>
    <property type="molecule type" value="Genomic_DNA"/>
</dbReference>
<dbReference type="InterPro" id="IPR035920">
    <property type="entry name" value="YhbY-like_sf"/>
</dbReference>
<dbReference type="PANTHER" id="PTHR31846">
    <property type="entry name" value="CRS1 / YHBY (CRM) DOMAIN-CONTAINING PROTEIN"/>
    <property type="match status" value="1"/>
</dbReference>
<organism evidence="6 7">
    <name type="scientific">Gossypium laxum</name>
    <dbReference type="NCBI Taxonomy" id="34288"/>
    <lineage>
        <taxon>Eukaryota</taxon>
        <taxon>Viridiplantae</taxon>
        <taxon>Streptophyta</taxon>
        <taxon>Embryophyta</taxon>
        <taxon>Tracheophyta</taxon>
        <taxon>Spermatophyta</taxon>
        <taxon>Magnoliopsida</taxon>
        <taxon>eudicotyledons</taxon>
        <taxon>Gunneridae</taxon>
        <taxon>Pentapetalae</taxon>
        <taxon>rosids</taxon>
        <taxon>malvids</taxon>
        <taxon>Malvales</taxon>
        <taxon>Malvaceae</taxon>
        <taxon>Malvoideae</taxon>
        <taxon>Gossypium</taxon>
    </lineage>
</organism>
<dbReference type="GO" id="GO:0006397">
    <property type="term" value="P:mRNA processing"/>
    <property type="evidence" value="ECO:0007669"/>
    <property type="project" value="UniProtKB-KW"/>
</dbReference>
<dbReference type="SUPFAM" id="SSF75471">
    <property type="entry name" value="YhbY-like"/>
    <property type="match status" value="1"/>
</dbReference>
<protein>
    <recommendedName>
        <fullName evidence="8">CRM domain-containing protein</fullName>
    </recommendedName>
</protein>
<reference evidence="6 7" key="1">
    <citation type="journal article" date="2019" name="Genome Biol. Evol.">
        <title>Insights into the evolution of the New World diploid cottons (Gossypium, subgenus Houzingenia) based on genome sequencing.</title>
        <authorList>
            <person name="Grover C.E."/>
            <person name="Arick M.A. 2nd"/>
            <person name="Thrash A."/>
            <person name="Conover J.L."/>
            <person name="Sanders W.S."/>
            <person name="Peterson D.G."/>
            <person name="Frelichowski J.E."/>
            <person name="Scheffler J.A."/>
            <person name="Scheffler B.E."/>
            <person name="Wendel J.F."/>
        </authorList>
    </citation>
    <scope>NUCLEOTIDE SEQUENCE [LARGE SCALE GENOMIC DNA]</scope>
    <source>
        <strain evidence="6">4</strain>
        <tissue evidence="6">Leaf</tissue>
    </source>
</reference>
<keyword evidence="3" id="KW-0809">Transit peptide</keyword>
<gene>
    <name evidence="6" type="ORF">Golax_025642</name>
</gene>
<evidence type="ECO:0000313" key="7">
    <source>
        <dbReference type="Proteomes" id="UP000593574"/>
    </source>
</evidence>
<evidence type="ECO:0008006" key="8">
    <source>
        <dbReference type="Google" id="ProtNLM"/>
    </source>
</evidence>
<dbReference type="AlphaFoldDB" id="A0A7J9AZH4"/>
<accession>A0A7J9AZH4</accession>
<evidence type="ECO:0000256" key="5">
    <source>
        <dbReference type="ARBA" id="ARBA00023274"/>
    </source>
</evidence>
<sequence>MEIKWLGGVIRGIAYKLQCVQDSGQDQADTSASDVITTNTENMVVKNSIRTEEYQPPFTRLPYGVRHCLKDHEMTTFRRLAIVKLWERTAITKIAVKRGVENTRNERMAEELKGALLSRNKEFIVFYRGNDFLPPVVTNPLKEMQKSRNLRQEEEEEARGRALALVGSN</sequence>
<dbReference type="GO" id="GO:0003729">
    <property type="term" value="F:mRNA binding"/>
    <property type="evidence" value="ECO:0007669"/>
    <property type="project" value="InterPro"/>
</dbReference>
<dbReference type="InterPro" id="IPR045278">
    <property type="entry name" value="CRS1/CFM2/CFM3"/>
</dbReference>
<keyword evidence="1" id="KW-0507">mRNA processing</keyword>
<evidence type="ECO:0000256" key="3">
    <source>
        <dbReference type="ARBA" id="ARBA00022946"/>
    </source>
</evidence>
<keyword evidence="5" id="KW-0687">Ribonucleoprotein</keyword>
<dbReference type="GO" id="GO:0000375">
    <property type="term" value="P:RNA splicing, via transesterification reactions"/>
    <property type="evidence" value="ECO:0007669"/>
    <property type="project" value="InterPro"/>
</dbReference>
<evidence type="ECO:0000256" key="2">
    <source>
        <dbReference type="ARBA" id="ARBA00022737"/>
    </source>
</evidence>
<keyword evidence="7" id="KW-1185">Reference proteome</keyword>
<proteinExistence type="predicted"/>
<dbReference type="PANTHER" id="PTHR31846:SF7">
    <property type="entry name" value="CRS1 _ YHBY (CRM) DOMAIN-CONTAINING PROTEIN"/>
    <property type="match status" value="1"/>
</dbReference>